<reference evidence="1" key="1">
    <citation type="submission" date="2014-11" db="EMBL/GenBank/DDBJ databases">
        <authorList>
            <person name="Amaro Gonzalez C."/>
        </authorList>
    </citation>
    <scope>NUCLEOTIDE SEQUENCE</scope>
</reference>
<dbReference type="AlphaFoldDB" id="A0A0E9SRG7"/>
<reference evidence="1" key="2">
    <citation type="journal article" date="2015" name="Fish Shellfish Immunol.">
        <title>Early steps in the European eel (Anguilla anguilla)-Vibrio vulnificus interaction in the gills: Role of the RtxA13 toxin.</title>
        <authorList>
            <person name="Callol A."/>
            <person name="Pajuelo D."/>
            <person name="Ebbesson L."/>
            <person name="Teles M."/>
            <person name="MacKenzie S."/>
            <person name="Amaro C."/>
        </authorList>
    </citation>
    <scope>NUCLEOTIDE SEQUENCE</scope>
</reference>
<evidence type="ECO:0000313" key="1">
    <source>
        <dbReference type="EMBL" id="JAH43954.1"/>
    </source>
</evidence>
<proteinExistence type="predicted"/>
<organism evidence="1">
    <name type="scientific">Anguilla anguilla</name>
    <name type="common">European freshwater eel</name>
    <name type="synonym">Muraena anguilla</name>
    <dbReference type="NCBI Taxonomy" id="7936"/>
    <lineage>
        <taxon>Eukaryota</taxon>
        <taxon>Metazoa</taxon>
        <taxon>Chordata</taxon>
        <taxon>Craniata</taxon>
        <taxon>Vertebrata</taxon>
        <taxon>Euteleostomi</taxon>
        <taxon>Actinopterygii</taxon>
        <taxon>Neopterygii</taxon>
        <taxon>Teleostei</taxon>
        <taxon>Anguilliformes</taxon>
        <taxon>Anguillidae</taxon>
        <taxon>Anguilla</taxon>
    </lineage>
</organism>
<protein>
    <submittedName>
        <fullName evidence="1">Uncharacterized protein</fullName>
    </submittedName>
</protein>
<accession>A0A0E9SRG7</accession>
<dbReference type="EMBL" id="GBXM01064623">
    <property type="protein sequence ID" value="JAH43954.1"/>
    <property type="molecule type" value="Transcribed_RNA"/>
</dbReference>
<name>A0A0E9SRG7_ANGAN</name>
<sequence>MFRCLVMKNVTSVLYNFVAKLN</sequence>